<protein>
    <submittedName>
        <fullName evidence="2">Uncharacterized protein</fullName>
    </submittedName>
</protein>
<evidence type="ECO:0000256" key="1">
    <source>
        <dbReference type="SAM" id="SignalP"/>
    </source>
</evidence>
<reference evidence="2 3" key="1">
    <citation type="submission" date="2023-11" db="EMBL/GenBank/DDBJ databases">
        <authorList>
            <person name="Okamura Y."/>
        </authorList>
    </citation>
    <scope>NUCLEOTIDE SEQUENCE [LARGE SCALE GENOMIC DNA]</scope>
</reference>
<keyword evidence="1" id="KW-0732">Signal</keyword>
<feature type="chain" id="PRO_5043471819" evidence="1">
    <location>
        <begin position="20"/>
        <end position="154"/>
    </location>
</feature>
<dbReference type="AlphaFoldDB" id="A0AAV1J2D3"/>
<proteinExistence type="predicted"/>
<gene>
    <name evidence="2" type="ORF">LNINA_LOCUS2441</name>
</gene>
<evidence type="ECO:0000313" key="3">
    <source>
        <dbReference type="Proteomes" id="UP001497472"/>
    </source>
</evidence>
<feature type="signal peptide" evidence="1">
    <location>
        <begin position="1"/>
        <end position="19"/>
    </location>
</feature>
<sequence length="154" mass="17609">MWAVSVVWVTTVNLILASAQSSEDLTTYTGAYTHYPSTVNFHDIYSNNLLNEKEETTEDLNTIPSQFVEFHPRLLKISPITPAPRLLLNSRYLKKNDEATTDAGPTTTEEPEPIKVIPIRNHHRGVLDVLFPAARVRTFKNIFDTFRRVLSYTF</sequence>
<accession>A0AAV1J2D3</accession>
<name>A0AAV1J2D3_9NEOP</name>
<comment type="caution">
    <text evidence="2">The sequence shown here is derived from an EMBL/GenBank/DDBJ whole genome shotgun (WGS) entry which is preliminary data.</text>
</comment>
<evidence type="ECO:0000313" key="2">
    <source>
        <dbReference type="EMBL" id="CAK1542554.1"/>
    </source>
</evidence>
<organism evidence="2 3">
    <name type="scientific">Leptosia nina</name>
    <dbReference type="NCBI Taxonomy" id="320188"/>
    <lineage>
        <taxon>Eukaryota</taxon>
        <taxon>Metazoa</taxon>
        <taxon>Ecdysozoa</taxon>
        <taxon>Arthropoda</taxon>
        <taxon>Hexapoda</taxon>
        <taxon>Insecta</taxon>
        <taxon>Pterygota</taxon>
        <taxon>Neoptera</taxon>
        <taxon>Endopterygota</taxon>
        <taxon>Lepidoptera</taxon>
        <taxon>Glossata</taxon>
        <taxon>Ditrysia</taxon>
        <taxon>Papilionoidea</taxon>
        <taxon>Pieridae</taxon>
        <taxon>Pierinae</taxon>
        <taxon>Leptosia</taxon>
    </lineage>
</organism>
<keyword evidence="3" id="KW-1185">Reference proteome</keyword>
<dbReference type="Proteomes" id="UP001497472">
    <property type="component" value="Unassembled WGS sequence"/>
</dbReference>
<dbReference type="EMBL" id="CAVLEF010000003">
    <property type="protein sequence ID" value="CAK1542554.1"/>
    <property type="molecule type" value="Genomic_DNA"/>
</dbReference>